<dbReference type="Pfam" id="PF12704">
    <property type="entry name" value="MacB_PCD"/>
    <property type="match status" value="1"/>
</dbReference>
<evidence type="ECO:0000256" key="6">
    <source>
        <dbReference type="SAM" id="Phobius"/>
    </source>
</evidence>
<protein>
    <submittedName>
        <fullName evidence="9">Permease</fullName>
    </submittedName>
</protein>
<dbReference type="AlphaFoldDB" id="A0A917J963"/>
<evidence type="ECO:0000256" key="2">
    <source>
        <dbReference type="ARBA" id="ARBA00022475"/>
    </source>
</evidence>
<sequence>MSTEYNNTPNLKRSVQWSWLFKMAWRDSRRNRSRLFLFVSSIILGIAALVAIYSFGYNLREDINSQAATLVGADLVISGNKPADKNLQPMLDSLGTEHSQERNFASMVLFNKSGDTRLVQIRALQGNFPYYGNIETTPVSASKSFRTGQYAIVDAALMQQYKARLNDSIKIGNLTFLIAGTLNQAPGQTGLSAGIAPVVYIPMQYLEKTGLVDKGSRINYNFYYKFDKSTDVDKLAEKLDAQLDKSSLHYETIETRKQNTGRAFSDLNRFLSLVGFIALLLGCIGVASATQIYVREKVASIAVLRCLGVKASEAFLIFLIQIAGIGLIGSVIGAALGTLVQQLLPMVLKDFLPFSVTSSVSWLALGQGVVLGIIISVLFAMLPLISIRNISPLNTLRSAFENVSLGRDPLRWLVYLLILGFMLGFSYLQLNDWKASIAFSVAILVAFLILTLMALVLMWLIKLLMKASWSYLVRQGFANLYRPNNQTVILMVSIGLSTAFICLLIFMQSMLIKQVTLSASGNQPNMILFDIQTAQEKGVLDITKKYKMPVIQQVPIVTIKLDQINNKTAATLPKDSTADNLRKAFGYEYRVTYRDYLTSSEKIAEGKWIGKAEEGAAIPVSVDERMARRLDIKLKDKLVFNVQGTPMNTYVASLRKVNWNKVQTNFQVVFPTGVLEEAPQFHVLLTHVPSGEASSKYQQAIVKQYPNVSIVDLGLVLTILDQILDKIGYVIRFMSGFSIATGIIVLIASVRISKYQRIKESVLLRTLGGSRKQILVITALEYLFLGSLSALTGILIAVGGAWLLAKYNFEIPFQVNYIPALILFGLTAALTIIIGLLNSRGVLNRPPLEVLRSDT</sequence>
<keyword evidence="10" id="KW-1185">Reference proteome</keyword>
<feature type="transmembrane region" description="Helical" evidence="6">
    <location>
        <begin position="817"/>
        <end position="837"/>
    </location>
</feature>
<keyword evidence="5 6" id="KW-0472">Membrane</keyword>
<dbReference type="Proteomes" id="UP000662074">
    <property type="component" value="Unassembled WGS sequence"/>
</dbReference>
<dbReference type="EMBL" id="BMDO01000007">
    <property type="protein sequence ID" value="GGI51430.1"/>
    <property type="molecule type" value="Genomic_DNA"/>
</dbReference>
<feature type="transmembrane region" description="Helical" evidence="6">
    <location>
        <begin position="360"/>
        <end position="387"/>
    </location>
</feature>
<keyword evidence="4 6" id="KW-1133">Transmembrane helix</keyword>
<accession>A0A917J963</accession>
<evidence type="ECO:0000256" key="4">
    <source>
        <dbReference type="ARBA" id="ARBA00022989"/>
    </source>
</evidence>
<dbReference type="InterPro" id="IPR038766">
    <property type="entry name" value="Membrane_comp_ABC_pdt"/>
</dbReference>
<gene>
    <name evidence="9" type="ORF">GCM10011425_26420</name>
</gene>
<feature type="domain" description="MacB-like periplasmic core" evidence="8">
    <location>
        <begin position="36"/>
        <end position="241"/>
    </location>
</feature>
<evidence type="ECO:0000259" key="8">
    <source>
        <dbReference type="Pfam" id="PF12704"/>
    </source>
</evidence>
<dbReference type="GO" id="GO:0005886">
    <property type="term" value="C:plasma membrane"/>
    <property type="evidence" value="ECO:0007669"/>
    <property type="project" value="UniProtKB-SubCell"/>
</dbReference>
<keyword evidence="2" id="KW-1003">Cell membrane</keyword>
<evidence type="ECO:0000256" key="5">
    <source>
        <dbReference type="ARBA" id="ARBA00023136"/>
    </source>
</evidence>
<feature type="transmembrane region" description="Helical" evidence="6">
    <location>
        <begin position="270"/>
        <end position="294"/>
    </location>
</feature>
<feature type="transmembrane region" description="Helical" evidence="6">
    <location>
        <begin position="729"/>
        <end position="753"/>
    </location>
</feature>
<evidence type="ECO:0000313" key="10">
    <source>
        <dbReference type="Proteomes" id="UP000662074"/>
    </source>
</evidence>
<evidence type="ECO:0000259" key="7">
    <source>
        <dbReference type="Pfam" id="PF02687"/>
    </source>
</evidence>
<evidence type="ECO:0000256" key="3">
    <source>
        <dbReference type="ARBA" id="ARBA00022692"/>
    </source>
</evidence>
<name>A0A917J963_9SPHI</name>
<keyword evidence="3 6" id="KW-0812">Transmembrane</keyword>
<feature type="domain" description="ABC3 transporter permease C-terminal" evidence="7">
    <location>
        <begin position="733"/>
        <end position="847"/>
    </location>
</feature>
<dbReference type="RefSeq" id="WP_229747137.1">
    <property type="nucleotide sequence ID" value="NZ_BMDO01000007.1"/>
</dbReference>
<dbReference type="PANTHER" id="PTHR30287:SF1">
    <property type="entry name" value="INNER MEMBRANE PROTEIN"/>
    <property type="match status" value="1"/>
</dbReference>
<comment type="caution">
    <text evidence="9">The sequence shown here is derived from an EMBL/GenBank/DDBJ whole genome shotgun (WGS) entry which is preliminary data.</text>
</comment>
<reference evidence="9" key="2">
    <citation type="submission" date="2020-09" db="EMBL/GenBank/DDBJ databases">
        <authorList>
            <person name="Sun Q."/>
            <person name="Sedlacek I."/>
        </authorList>
    </citation>
    <scope>NUCLEOTIDE SEQUENCE</scope>
    <source>
        <strain evidence="9">CCM 8711</strain>
    </source>
</reference>
<proteinExistence type="predicted"/>
<evidence type="ECO:0000313" key="9">
    <source>
        <dbReference type="EMBL" id="GGI51430.1"/>
    </source>
</evidence>
<comment type="subcellular location">
    <subcellularLocation>
        <location evidence="1">Cell membrane</location>
        <topology evidence="1">Multi-pass membrane protein</topology>
    </subcellularLocation>
</comment>
<dbReference type="InterPro" id="IPR025857">
    <property type="entry name" value="MacB_PCD"/>
</dbReference>
<feature type="transmembrane region" description="Helical" evidence="6">
    <location>
        <begin position="315"/>
        <end position="340"/>
    </location>
</feature>
<feature type="transmembrane region" description="Helical" evidence="6">
    <location>
        <begin position="488"/>
        <end position="507"/>
    </location>
</feature>
<reference evidence="9" key="1">
    <citation type="journal article" date="2014" name="Int. J. Syst. Evol. Microbiol.">
        <title>Complete genome sequence of Corynebacterium casei LMG S-19264T (=DSM 44701T), isolated from a smear-ripened cheese.</title>
        <authorList>
            <consortium name="US DOE Joint Genome Institute (JGI-PGF)"/>
            <person name="Walter F."/>
            <person name="Albersmeier A."/>
            <person name="Kalinowski J."/>
            <person name="Ruckert C."/>
        </authorList>
    </citation>
    <scope>NUCLEOTIDE SEQUENCE</scope>
    <source>
        <strain evidence="9">CCM 8711</strain>
    </source>
</reference>
<feature type="domain" description="ABC3 transporter permease C-terminal" evidence="7">
    <location>
        <begin position="273"/>
        <end position="392"/>
    </location>
</feature>
<dbReference type="PANTHER" id="PTHR30287">
    <property type="entry name" value="MEMBRANE COMPONENT OF PREDICTED ABC SUPERFAMILY METABOLITE UPTAKE TRANSPORTER"/>
    <property type="match status" value="1"/>
</dbReference>
<evidence type="ECO:0000256" key="1">
    <source>
        <dbReference type="ARBA" id="ARBA00004651"/>
    </source>
</evidence>
<feature type="transmembrane region" description="Helical" evidence="6">
    <location>
        <begin position="412"/>
        <end position="430"/>
    </location>
</feature>
<organism evidence="9 10">
    <name type="scientific">Mucilaginibacter galii</name>
    <dbReference type="NCBI Taxonomy" id="2005073"/>
    <lineage>
        <taxon>Bacteria</taxon>
        <taxon>Pseudomonadati</taxon>
        <taxon>Bacteroidota</taxon>
        <taxon>Sphingobacteriia</taxon>
        <taxon>Sphingobacteriales</taxon>
        <taxon>Sphingobacteriaceae</taxon>
        <taxon>Mucilaginibacter</taxon>
    </lineage>
</organism>
<feature type="transmembrane region" description="Helical" evidence="6">
    <location>
        <begin position="436"/>
        <end position="461"/>
    </location>
</feature>
<feature type="transmembrane region" description="Helical" evidence="6">
    <location>
        <begin position="35"/>
        <end position="56"/>
    </location>
</feature>
<dbReference type="Pfam" id="PF02687">
    <property type="entry name" value="FtsX"/>
    <property type="match status" value="2"/>
</dbReference>
<feature type="transmembrane region" description="Helical" evidence="6">
    <location>
        <begin position="774"/>
        <end position="805"/>
    </location>
</feature>
<dbReference type="InterPro" id="IPR003838">
    <property type="entry name" value="ABC3_permease_C"/>
</dbReference>